<dbReference type="EMBL" id="GGEC01054731">
    <property type="protein sequence ID" value="MBX35215.1"/>
    <property type="molecule type" value="Transcribed_RNA"/>
</dbReference>
<dbReference type="AlphaFoldDB" id="A0A2P2MYB9"/>
<name>A0A2P2MYB9_RHIMU</name>
<evidence type="ECO:0000313" key="1">
    <source>
        <dbReference type="EMBL" id="MBX35215.1"/>
    </source>
</evidence>
<accession>A0A2P2MYB9</accession>
<sequence length="43" mass="5080">MSGICTFCKRSPEFHKVNRRSIKESLWQQPSLQKLNLLLNFNS</sequence>
<reference evidence="1" key="1">
    <citation type="submission" date="2018-02" db="EMBL/GenBank/DDBJ databases">
        <title>Rhizophora mucronata_Transcriptome.</title>
        <authorList>
            <person name="Meera S.P."/>
            <person name="Sreeshan A."/>
            <person name="Augustine A."/>
        </authorList>
    </citation>
    <scope>NUCLEOTIDE SEQUENCE</scope>
    <source>
        <tissue evidence="1">Leaf</tissue>
    </source>
</reference>
<proteinExistence type="predicted"/>
<organism evidence="1">
    <name type="scientific">Rhizophora mucronata</name>
    <name type="common">Asiatic mangrove</name>
    <dbReference type="NCBI Taxonomy" id="61149"/>
    <lineage>
        <taxon>Eukaryota</taxon>
        <taxon>Viridiplantae</taxon>
        <taxon>Streptophyta</taxon>
        <taxon>Embryophyta</taxon>
        <taxon>Tracheophyta</taxon>
        <taxon>Spermatophyta</taxon>
        <taxon>Magnoliopsida</taxon>
        <taxon>eudicotyledons</taxon>
        <taxon>Gunneridae</taxon>
        <taxon>Pentapetalae</taxon>
        <taxon>rosids</taxon>
        <taxon>fabids</taxon>
        <taxon>Malpighiales</taxon>
        <taxon>Rhizophoraceae</taxon>
        <taxon>Rhizophora</taxon>
    </lineage>
</organism>
<protein>
    <submittedName>
        <fullName evidence="1">Uncharacterized protein</fullName>
    </submittedName>
</protein>